<dbReference type="InterPro" id="IPR010982">
    <property type="entry name" value="Lambda_DNA-bd_dom_sf"/>
</dbReference>
<dbReference type="PANTHER" id="PTHR30146:SF138">
    <property type="entry name" value="TRANSCRIPTIONAL REGULATORY PROTEIN"/>
    <property type="match status" value="1"/>
</dbReference>
<dbReference type="SUPFAM" id="SSF47413">
    <property type="entry name" value="lambda repressor-like DNA-binding domains"/>
    <property type="match status" value="1"/>
</dbReference>
<dbReference type="SMART" id="SM00354">
    <property type="entry name" value="HTH_LACI"/>
    <property type="match status" value="1"/>
</dbReference>
<dbReference type="InterPro" id="IPR046335">
    <property type="entry name" value="LacI/GalR-like_sensor"/>
</dbReference>
<keyword evidence="3" id="KW-0804">Transcription</keyword>
<name>A0ABX2BST3_9BURK</name>
<evidence type="ECO:0000313" key="6">
    <source>
        <dbReference type="Proteomes" id="UP000652198"/>
    </source>
</evidence>
<accession>A0ABX2BST3</accession>
<dbReference type="PANTHER" id="PTHR30146">
    <property type="entry name" value="LACI-RELATED TRANSCRIPTIONAL REPRESSOR"/>
    <property type="match status" value="1"/>
</dbReference>
<dbReference type="InterPro" id="IPR028082">
    <property type="entry name" value="Peripla_BP_I"/>
</dbReference>
<dbReference type="Pfam" id="PF13377">
    <property type="entry name" value="Peripla_BP_3"/>
    <property type="match status" value="1"/>
</dbReference>
<organism evidence="5 6">
    <name type="scientific">Paraburkholderia solitsugae</name>
    <dbReference type="NCBI Taxonomy" id="2675748"/>
    <lineage>
        <taxon>Bacteria</taxon>
        <taxon>Pseudomonadati</taxon>
        <taxon>Pseudomonadota</taxon>
        <taxon>Betaproteobacteria</taxon>
        <taxon>Burkholderiales</taxon>
        <taxon>Burkholderiaceae</taxon>
        <taxon>Paraburkholderia</taxon>
    </lineage>
</organism>
<dbReference type="EMBL" id="WOEY01000066">
    <property type="protein sequence ID" value="NPT43075.1"/>
    <property type="molecule type" value="Genomic_DNA"/>
</dbReference>
<sequence>MTQRKRTTLGHVPQRKRTTLRELAESVGVHTSTVSRVMNPKTRHLIGDDVVDKVLSTAIQLNFSANRNAATLRTNCSCIIGVVLPDIANQVFPPILRGIEDELAKKGFIPLIANAEGGTERQRFVIDQMVGRQVDGLILATSGRDDPILEHCLEVGIPVVVVNRSEDSGRASCVVSDNQLAMLQAVTHLVKIGHTAIAHVAGPSDLSTGYERRLGFLDAIREKGLKKTQCPVAESKAFSRDEGCAACDMLLELHPGITSIVAANDLLALGCYDSIRARGLRCPQDISVVGHNDMPLMDSVAPPMTTVRIPLYEMGVRAAILMLENLDGGTKANVNIVLRPELVVRESTIAR</sequence>
<feature type="domain" description="HTH lacI-type" evidence="4">
    <location>
        <begin position="18"/>
        <end position="74"/>
    </location>
</feature>
<evidence type="ECO:0000256" key="3">
    <source>
        <dbReference type="ARBA" id="ARBA00023163"/>
    </source>
</evidence>
<reference evidence="5 6" key="1">
    <citation type="submission" date="2019-11" db="EMBL/GenBank/DDBJ databases">
        <title>Metabolism of dissolved organic matter in forest soils.</title>
        <authorList>
            <person name="Cyle K.T."/>
            <person name="Wilhelm R.C."/>
            <person name="Martinez C.E."/>
        </authorList>
    </citation>
    <scope>NUCLEOTIDE SEQUENCE [LARGE SCALE GENOMIC DNA]</scope>
    <source>
        <strain evidence="5 6">1N</strain>
    </source>
</reference>
<keyword evidence="2" id="KW-0238">DNA-binding</keyword>
<dbReference type="CDD" id="cd01392">
    <property type="entry name" value="HTH_LacI"/>
    <property type="match status" value="1"/>
</dbReference>
<comment type="caution">
    <text evidence="5">The sequence shown here is derived from an EMBL/GenBank/DDBJ whole genome shotgun (WGS) entry which is preliminary data.</text>
</comment>
<evidence type="ECO:0000256" key="2">
    <source>
        <dbReference type="ARBA" id="ARBA00023125"/>
    </source>
</evidence>
<gene>
    <name evidence="5" type="ORF">GNZ12_17485</name>
</gene>
<evidence type="ECO:0000259" key="4">
    <source>
        <dbReference type="PROSITE" id="PS50932"/>
    </source>
</evidence>
<dbReference type="Gene3D" id="3.40.50.2300">
    <property type="match status" value="2"/>
</dbReference>
<dbReference type="Proteomes" id="UP000652198">
    <property type="component" value="Unassembled WGS sequence"/>
</dbReference>
<proteinExistence type="predicted"/>
<protein>
    <submittedName>
        <fullName evidence="5">Substrate-binding domain-containing protein</fullName>
    </submittedName>
</protein>
<dbReference type="InterPro" id="IPR000843">
    <property type="entry name" value="HTH_LacI"/>
</dbReference>
<dbReference type="SUPFAM" id="SSF53822">
    <property type="entry name" value="Periplasmic binding protein-like I"/>
    <property type="match status" value="1"/>
</dbReference>
<dbReference type="PROSITE" id="PS50932">
    <property type="entry name" value="HTH_LACI_2"/>
    <property type="match status" value="1"/>
</dbReference>
<keyword evidence="6" id="KW-1185">Reference proteome</keyword>
<dbReference type="CDD" id="cd06267">
    <property type="entry name" value="PBP1_LacI_sugar_binding-like"/>
    <property type="match status" value="1"/>
</dbReference>
<keyword evidence="1" id="KW-0805">Transcription regulation</keyword>
<evidence type="ECO:0000313" key="5">
    <source>
        <dbReference type="EMBL" id="NPT43075.1"/>
    </source>
</evidence>
<evidence type="ECO:0000256" key="1">
    <source>
        <dbReference type="ARBA" id="ARBA00023015"/>
    </source>
</evidence>
<dbReference type="Gene3D" id="1.10.260.40">
    <property type="entry name" value="lambda repressor-like DNA-binding domains"/>
    <property type="match status" value="1"/>
</dbReference>